<reference evidence="1" key="1">
    <citation type="submission" date="2019-06" db="EMBL/GenBank/DDBJ databases">
        <authorList>
            <person name="Le Quere A."/>
            <person name="Colella S."/>
        </authorList>
    </citation>
    <scope>NUCLEOTIDE SEQUENCE</scope>
    <source>
        <strain evidence="1">EmedicaeMD41</strain>
    </source>
</reference>
<evidence type="ECO:0000313" key="1">
    <source>
        <dbReference type="EMBL" id="VTZ60366.1"/>
    </source>
</evidence>
<dbReference type="Pfam" id="PF04655">
    <property type="entry name" value="APH_6_hur"/>
    <property type="match status" value="1"/>
</dbReference>
<organism evidence="1">
    <name type="scientific">Sinorhizobium medicae</name>
    <dbReference type="NCBI Taxonomy" id="110321"/>
    <lineage>
        <taxon>Bacteria</taxon>
        <taxon>Pseudomonadati</taxon>
        <taxon>Pseudomonadota</taxon>
        <taxon>Alphaproteobacteria</taxon>
        <taxon>Hyphomicrobiales</taxon>
        <taxon>Rhizobiaceae</taxon>
        <taxon>Sinorhizobium/Ensifer group</taxon>
        <taxon>Sinorhizobium</taxon>
    </lineage>
</organism>
<dbReference type="GO" id="GO:0050299">
    <property type="term" value="F:streptomycin 3''-kinase activity"/>
    <property type="evidence" value="ECO:0007669"/>
    <property type="project" value="UniProtKB-EC"/>
</dbReference>
<dbReference type="InterPro" id="IPR011009">
    <property type="entry name" value="Kinase-like_dom_sf"/>
</dbReference>
<proteinExistence type="predicted"/>
<dbReference type="InterPro" id="IPR006748">
    <property type="entry name" value="NH2Glyco/OHUrea_AB-resist_kin"/>
</dbReference>
<dbReference type="SUPFAM" id="SSF56112">
    <property type="entry name" value="Protein kinase-like (PK-like)"/>
    <property type="match status" value="1"/>
</dbReference>
<dbReference type="AlphaFoldDB" id="A0A508WSK2"/>
<sequence length="272" mass="29662">MRIDYAARMFTSFIDKWALDPAGEPILTRTSRLLPVRWRGLPAMLKVADEPEEISGGRLMKWWDGHGAARVYAATDNAILIERSDSRRSLFHMAMTGSDDAATRIICRTVASLHAPRPSPPAGLAPLERWFQALAPAARIHGGVLGTCADAARFLFSAPGAPVVLHGDIHHGNILDFDDRGWLAIDPKGLLGERGFDYANLFCNPELPLGTFPGRLHGQLAVVAHEARLEPRRLLHWIVAYAGLSAAWFLGDGENPESTLTIAEIAAAELHG</sequence>
<dbReference type="GO" id="GO:0019748">
    <property type="term" value="P:secondary metabolic process"/>
    <property type="evidence" value="ECO:0007669"/>
    <property type="project" value="InterPro"/>
</dbReference>
<name>A0A508WSK2_9HYPH</name>
<dbReference type="Gene3D" id="3.90.1200.10">
    <property type="match status" value="1"/>
</dbReference>
<dbReference type="EMBL" id="CABFNB010000057">
    <property type="protein sequence ID" value="VTZ60366.1"/>
    <property type="molecule type" value="Genomic_DNA"/>
</dbReference>
<accession>A0A508WSK2</accession>
<protein>
    <submittedName>
        <fullName evidence="1">Streptomycin 3''-kinase</fullName>
        <ecNumber evidence="1">2.7.1.87</ecNumber>
    </submittedName>
</protein>
<dbReference type="EC" id="2.7.1.87" evidence="1"/>
<dbReference type="Proteomes" id="UP000507954">
    <property type="component" value="Unassembled WGS sequence"/>
</dbReference>
<gene>
    <name evidence="1" type="primary">str</name>
    <name evidence="1" type="ORF">EMEDMD4_150145</name>
</gene>
<keyword evidence="1" id="KW-0808">Transferase</keyword>
<keyword evidence="1" id="KW-0418">Kinase</keyword>